<proteinExistence type="predicted"/>
<evidence type="ECO:0000313" key="1">
    <source>
        <dbReference type="EMBL" id="OHT44445.1"/>
    </source>
</evidence>
<reference evidence="3" key="2">
    <citation type="submission" date="2016-09" db="EMBL/GenBank/DDBJ databases">
        <authorList>
            <person name="Chen S."/>
            <person name="Walker E."/>
        </authorList>
    </citation>
    <scope>NUCLEOTIDE SEQUENCE [LARGE SCALE GENOMIC DNA]</scope>
    <source>
        <strain evidence="3">MSU</strain>
    </source>
</reference>
<reference evidence="2 4" key="3">
    <citation type="submission" date="2016-11" db="EMBL/GenBank/DDBJ databases">
        <title>Whole genomes of Flavobacteriaceae.</title>
        <authorList>
            <person name="Stine C."/>
            <person name="Li C."/>
            <person name="Tadesse D."/>
        </authorList>
    </citation>
    <scope>NUCLEOTIDE SEQUENCE [LARGE SCALE GENOMIC DNA]</scope>
    <source>
        <strain evidence="2 4">ATCC BAA-2541</strain>
    </source>
</reference>
<keyword evidence="4" id="KW-1185">Reference proteome</keyword>
<gene>
    <name evidence="2" type="ORF">B0A71_12820</name>
    <name evidence="1" type="ORF">BHE19_12050</name>
</gene>
<dbReference type="Proteomes" id="UP000198319">
    <property type="component" value="Unassembled WGS sequence"/>
</dbReference>
<organism evidence="1 3">
    <name type="scientific">Flavobacterium tructae</name>
    <dbReference type="NCBI Taxonomy" id="1114873"/>
    <lineage>
        <taxon>Bacteria</taxon>
        <taxon>Pseudomonadati</taxon>
        <taxon>Bacteroidota</taxon>
        <taxon>Flavobacteriia</taxon>
        <taxon>Flavobacteriales</taxon>
        <taxon>Flavobacteriaceae</taxon>
        <taxon>Flavobacterium</taxon>
    </lineage>
</organism>
<sequence>MSKMKRFNYYQVHKNKKPKRIKKPQHKVSHIPLIAIILANTAINVAIIQSSPFLDLVSKRIKILSNVIESAAAIIDVYDKIKDQNPRKLYYSYERELSSKLFKQVIEKS</sequence>
<evidence type="ECO:0000313" key="2">
    <source>
        <dbReference type="EMBL" id="OXB19419.1"/>
    </source>
</evidence>
<reference evidence="1" key="1">
    <citation type="submission" date="2016-09" db="EMBL/GenBank/DDBJ databases">
        <authorList>
            <person name="Capua I."/>
            <person name="De Benedictis P."/>
            <person name="Joannis T."/>
            <person name="Lombin L.H."/>
            <person name="Cattoli G."/>
        </authorList>
    </citation>
    <scope>NUCLEOTIDE SEQUENCE [LARGE SCALE GENOMIC DNA]</scope>
    <source>
        <strain evidence="1">MSU</strain>
    </source>
</reference>
<comment type="caution">
    <text evidence="1">The sequence shown here is derived from an EMBL/GenBank/DDBJ whole genome shotgun (WGS) entry which is preliminary data.</text>
</comment>
<evidence type="ECO:0000313" key="4">
    <source>
        <dbReference type="Proteomes" id="UP000198319"/>
    </source>
</evidence>
<dbReference type="AlphaFoldDB" id="A0A1S1J4N3"/>
<accession>A0A1S1J4N3</accession>
<protein>
    <submittedName>
        <fullName evidence="1">Uncharacterized protein</fullName>
    </submittedName>
</protein>
<dbReference type="Proteomes" id="UP000180252">
    <property type="component" value="Unassembled WGS sequence"/>
</dbReference>
<name>A0A1S1J4N3_9FLAO</name>
<evidence type="ECO:0000313" key="3">
    <source>
        <dbReference type="Proteomes" id="UP000180252"/>
    </source>
</evidence>
<dbReference type="EMBL" id="MIKE01000024">
    <property type="protein sequence ID" value="OHT44445.1"/>
    <property type="molecule type" value="Genomic_DNA"/>
</dbReference>
<dbReference type="EMBL" id="MUHG01000018">
    <property type="protein sequence ID" value="OXB19419.1"/>
    <property type="molecule type" value="Genomic_DNA"/>
</dbReference>
<dbReference type="STRING" id="1278819.BHE19_12050"/>